<dbReference type="EMBL" id="OZ034824">
    <property type="protein sequence ID" value="CAL1674229.1"/>
    <property type="molecule type" value="Genomic_DNA"/>
</dbReference>
<proteinExistence type="predicted"/>
<keyword evidence="2" id="KW-1185">Reference proteome</keyword>
<reference evidence="1 2" key="1">
    <citation type="submission" date="2024-04" db="EMBL/GenBank/DDBJ databases">
        <authorList>
            <consortium name="Molecular Ecology Group"/>
        </authorList>
    </citation>
    <scope>NUCLEOTIDE SEQUENCE [LARGE SCALE GENOMIC DNA]</scope>
</reference>
<accession>A0AAV2N2Y3</accession>
<dbReference type="Proteomes" id="UP001497644">
    <property type="component" value="Chromosome 1"/>
</dbReference>
<evidence type="ECO:0000313" key="2">
    <source>
        <dbReference type="Proteomes" id="UP001497644"/>
    </source>
</evidence>
<gene>
    <name evidence="1" type="ORF">LPLAT_LOCUS956</name>
</gene>
<protein>
    <submittedName>
        <fullName evidence="1">Uncharacterized protein</fullName>
    </submittedName>
</protein>
<evidence type="ECO:0000313" key="1">
    <source>
        <dbReference type="EMBL" id="CAL1674229.1"/>
    </source>
</evidence>
<name>A0AAV2N2Y3_9HYME</name>
<sequence length="101" mass="11510">MHKIRRGVPDKSCRTWVKLLQEGVGNLSRSSQGIRKEETYRGYSQCTGFTILPICISCTVSRFYMPQLYSGVFLKLCAVYDGKRDTKAVISRKNSAEFSFD</sequence>
<organism evidence="1 2">
    <name type="scientific">Lasius platythorax</name>
    <dbReference type="NCBI Taxonomy" id="488582"/>
    <lineage>
        <taxon>Eukaryota</taxon>
        <taxon>Metazoa</taxon>
        <taxon>Ecdysozoa</taxon>
        <taxon>Arthropoda</taxon>
        <taxon>Hexapoda</taxon>
        <taxon>Insecta</taxon>
        <taxon>Pterygota</taxon>
        <taxon>Neoptera</taxon>
        <taxon>Endopterygota</taxon>
        <taxon>Hymenoptera</taxon>
        <taxon>Apocrita</taxon>
        <taxon>Aculeata</taxon>
        <taxon>Formicoidea</taxon>
        <taxon>Formicidae</taxon>
        <taxon>Formicinae</taxon>
        <taxon>Lasius</taxon>
        <taxon>Lasius</taxon>
    </lineage>
</organism>
<dbReference type="AlphaFoldDB" id="A0AAV2N2Y3"/>